<dbReference type="RefSeq" id="WP_012931639.1">
    <property type="nucleotide sequence ID" value="NC_013739.1"/>
</dbReference>
<sequence precursor="true">MDLIRKSPARRLGRWPALVLAALVAALALGATTAQTASADNFSCRASALRVDALVAGLGVDAEPTVANNGENPCAGESRRLVTLPPVLASVVSGGVSEADTTVSATGATARGAITDVALLRLLLGGVGLRATEATAGYQCVNGSPVPQTGGQVTGLTLFGTSVLDTSAPVTLDLSANLLLGTLRLGTISLNQTTTTATSVTRTAVRITIAPNVDLGLLGILQPVLGPVLRGLLGADVVLGEARAGLVGNPCPPVVTPPTPRPPITPTETPVDPSLRPPIIDDGPPPRTPLTNATLLYHSTDSNVTLECRLDGGAWGACNGRSDYSNLSLGQHCFDVRSRRGDRVSATTRYCWTVTELPAGCVASYRHGYFIKAGNAALGRRQAVFHATSRDGRIILTTRSAPGILKLVQYTLNGARLASTANHVVEFAQLDKTRSQSLQVSVRGNGRSGRITRNFRYVNYVALDCEGREVADGIAPRTVTVGGNRVTVKPDVPNEIRGTTKLRFFVQPARRHSLRAVSFAINGRPLRQHLRSAVLTATQLKAGGAQTLTVRLTPNRGAPKTVTFTFTTNKT</sequence>
<keyword evidence="2" id="KW-0732">Signal</keyword>
<feature type="region of interest" description="Disordered" evidence="1">
    <location>
        <begin position="250"/>
        <end position="286"/>
    </location>
</feature>
<dbReference type="eggNOG" id="ENOG5030SNF">
    <property type="taxonomic scope" value="Bacteria"/>
</dbReference>
<dbReference type="Proteomes" id="UP000008229">
    <property type="component" value="Chromosome"/>
</dbReference>
<keyword evidence="4" id="KW-1185">Reference proteome</keyword>
<feature type="chain" id="PRO_5003042973" description="Ig-like domain-containing protein" evidence="2">
    <location>
        <begin position="40"/>
        <end position="571"/>
    </location>
</feature>
<dbReference type="OrthoDB" id="5145222at2"/>
<dbReference type="AlphaFoldDB" id="D3F508"/>
<accession>D3F508</accession>
<evidence type="ECO:0000313" key="3">
    <source>
        <dbReference type="EMBL" id="ADB48586.1"/>
    </source>
</evidence>
<organism evidence="3 4">
    <name type="scientific">Conexibacter woesei (strain DSM 14684 / CCUG 47730 / CIP 108061 / JCM 11494 / NBRC 100937 / ID131577)</name>
    <dbReference type="NCBI Taxonomy" id="469383"/>
    <lineage>
        <taxon>Bacteria</taxon>
        <taxon>Bacillati</taxon>
        <taxon>Actinomycetota</taxon>
        <taxon>Thermoleophilia</taxon>
        <taxon>Solirubrobacterales</taxon>
        <taxon>Conexibacteraceae</taxon>
        <taxon>Conexibacter</taxon>
    </lineage>
</organism>
<evidence type="ECO:0000256" key="1">
    <source>
        <dbReference type="SAM" id="MobiDB-lite"/>
    </source>
</evidence>
<reference evidence="3 4" key="1">
    <citation type="journal article" date="2010" name="Stand. Genomic Sci.">
        <title>Complete genome sequence of Conexibacter woesei type strain (ID131577).</title>
        <authorList>
            <person name="Pukall R."/>
            <person name="Lapidus A."/>
            <person name="Glavina Del Rio T."/>
            <person name="Copeland A."/>
            <person name="Tice H."/>
            <person name="Cheng J.-F."/>
            <person name="Lucas S."/>
            <person name="Chen F."/>
            <person name="Nolan M."/>
            <person name="Bruce D."/>
            <person name="Goodwin L."/>
            <person name="Pitluck S."/>
            <person name="Mavromatis K."/>
            <person name="Ivanova N."/>
            <person name="Ovchinnikova G."/>
            <person name="Pati A."/>
            <person name="Chen A."/>
            <person name="Palaniappan K."/>
            <person name="Land M."/>
            <person name="Hauser L."/>
            <person name="Chang Y.-J."/>
            <person name="Jeffries C.D."/>
            <person name="Chain P."/>
            <person name="Meincke L."/>
            <person name="Sims D."/>
            <person name="Brettin T."/>
            <person name="Detter J.C."/>
            <person name="Rohde M."/>
            <person name="Goeker M."/>
            <person name="Bristow J."/>
            <person name="Eisen J.A."/>
            <person name="Markowitz V."/>
            <person name="Kyrpides N.C."/>
            <person name="Klenk H.-P."/>
            <person name="Hugenholtz P."/>
        </authorList>
    </citation>
    <scope>NUCLEOTIDE SEQUENCE [LARGE SCALE GENOMIC DNA]</scope>
    <source>
        <strain evidence="4">DSM 14684 / CIP 108061 / JCM 11494 / NBRC 100937 / ID131577</strain>
    </source>
</reference>
<proteinExistence type="predicted"/>
<gene>
    <name evidence="3" type="ordered locus">Cwoe_0150</name>
</gene>
<dbReference type="EMBL" id="CP001854">
    <property type="protein sequence ID" value="ADB48586.1"/>
    <property type="molecule type" value="Genomic_DNA"/>
</dbReference>
<dbReference type="KEGG" id="cwo:Cwoe_0150"/>
<protein>
    <recommendedName>
        <fullName evidence="5">Ig-like domain-containing protein</fullName>
    </recommendedName>
</protein>
<evidence type="ECO:0000256" key="2">
    <source>
        <dbReference type="SAM" id="SignalP"/>
    </source>
</evidence>
<feature type="signal peptide" evidence="2">
    <location>
        <begin position="1"/>
        <end position="39"/>
    </location>
</feature>
<evidence type="ECO:0008006" key="5">
    <source>
        <dbReference type="Google" id="ProtNLM"/>
    </source>
</evidence>
<evidence type="ECO:0000313" key="4">
    <source>
        <dbReference type="Proteomes" id="UP000008229"/>
    </source>
</evidence>
<dbReference type="HOGENOM" id="CLU_477112_0_0_11"/>
<feature type="compositionally biased region" description="Pro residues" evidence="1">
    <location>
        <begin position="250"/>
        <end position="265"/>
    </location>
</feature>
<name>D3F508_CONWI</name>
<reference evidence="4" key="2">
    <citation type="submission" date="2010-01" db="EMBL/GenBank/DDBJ databases">
        <title>The complete genome of Conexibacter woesei DSM 14684.</title>
        <authorList>
            <consortium name="US DOE Joint Genome Institute (JGI-PGF)"/>
            <person name="Lucas S."/>
            <person name="Copeland A."/>
            <person name="Lapidus A."/>
            <person name="Glavina del Rio T."/>
            <person name="Dalin E."/>
            <person name="Tice H."/>
            <person name="Bruce D."/>
            <person name="Goodwin L."/>
            <person name="Pitluck S."/>
            <person name="Kyrpides N."/>
            <person name="Mavromatis K."/>
            <person name="Ivanova N."/>
            <person name="Mikhailova N."/>
            <person name="Chertkov O."/>
            <person name="Brettin T."/>
            <person name="Detter J.C."/>
            <person name="Han C."/>
            <person name="Larimer F."/>
            <person name="Land M."/>
            <person name="Hauser L."/>
            <person name="Markowitz V."/>
            <person name="Cheng J.-F."/>
            <person name="Hugenholtz P."/>
            <person name="Woyke T."/>
            <person name="Wu D."/>
            <person name="Pukall R."/>
            <person name="Steenblock K."/>
            <person name="Schneider S."/>
            <person name="Klenk H.-P."/>
            <person name="Eisen J.A."/>
        </authorList>
    </citation>
    <scope>NUCLEOTIDE SEQUENCE [LARGE SCALE GENOMIC DNA]</scope>
    <source>
        <strain evidence="4">DSM 14684 / CIP 108061 / JCM 11494 / NBRC 100937 / ID131577</strain>
    </source>
</reference>
<feature type="compositionally biased region" description="Low complexity" evidence="1">
    <location>
        <begin position="266"/>
        <end position="282"/>
    </location>
</feature>